<accession>A0AAN7PZ75</accession>
<evidence type="ECO:0000313" key="1">
    <source>
        <dbReference type="EMBL" id="KAK4873245.1"/>
    </source>
</evidence>
<dbReference type="EMBL" id="JARPUR010000007">
    <property type="protein sequence ID" value="KAK4873245.1"/>
    <property type="molecule type" value="Genomic_DNA"/>
</dbReference>
<reference evidence="2" key="1">
    <citation type="submission" date="2023-01" db="EMBL/GenBank/DDBJ databases">
        <title>Key to firefly adult light organ development and bioluminescence: homeobox transcription factors regulate luciferase expression and transportation to peroxisome.</title>
        <authorList>
            <person name="Fu X."/>
        </authorList>
    </citation>
    <scope>NUCLEOTIDE SEQUENCE [LARGE SCALE GENOMIC DNA]</scope>
</reference>
<comment type="caution">
    <text evidence="1">The sequence shown here is derived from an EMBL/GenBank/DDBJ whole genome shotgun (WGS) entry which is preliminary data.</text>
</comment>
<protein>
    <submittedName>
        <fullName evidence="1">Uncharacterized protein</fullName>
    </submittedName>
</protein>
<gene>
    <name evidence="1" type="ORF">RN001_015274</name>
</gene>
<proteinExistence type="predicted"/>
<dbReference type="Proteomes" id="UP001353858">
    <property type="component" value="Unassembled WGS sequence"/>
</dbReference>
<keyword evidence="2" id="KW-1185">Reference proteome</keyword>
<dbReference type="Pfam" id="PF15992">
    <property type="entry name" value="DUF4769"/>
    <property type="match status" value="1"/>
</dbReference>
<name>A0AAN7PZ75_9COLE</name>
<sequence length="162" mass="19036">MLVETYNKFGKFDEEQRNSLITLIAKFFEDKSLKMSSAASYKIEREILERFPSEKLEYYRTSKRGRLYAKYCNITASFKKGVLKQVAEGTKKKTERTKSRHEEVLEQKNSGFILVNKIKYKVENLRSTFDKFFDDADAKITAINLNVSEHNSEKRVRKDLPN</sequence>
<organism evidence="1 2">
    <name type="scientific">Aquatica leii</name>
    <dbReference type="NCBI Taxonomy" id="1421715"/>
    <lineage>
        <taxon>Eukaryota</taxon>
        <taxon>Metazoa</taxon>
        <taxon>Ecdysozoa</taxon>
        <taxon>Arthropoda</taxon>
        <taxon>Hexapoda</taxon>
        <taxon>Insecta</taxon>
        <taxon>Pterygota</taxon>
        <taxon>Neoptera</taxon>
        <taxon>Endopterygota</taxon>
        <taxon>Coleoptera</taxon>
        <taxon>Polyphaga</taxon>
        <taxon>Elateriformia</taxon>
        <taxon>Elateroidea</taxon>
        <taxon>Lampyridae</taxon>
        <taxon>Luciolinae</taxon>
        <taxon>Aquatica</taxon>
    </lineage>
</organism>
<dbReference type="AlphaFoldDB" id="A0AAN7PZ75"/>
<evidence type="ECO:0000313" key="2">
    <source>
        <dbReference type="Proteomes" id="UP001353858"/>
    </source>
</evidence>
<dbReference type="InterPro" id="IPR031934">
    <property type="entry name" value="DUF4769"/>
</dbReference>